<feature type="region of interest" description="Disordered" evidence="1">
    <location>
        <begin position="67"/>
        <end position="87"/>
    </location>
</feature>
<dbReference type="AlphaFoldDB" id="A0A4Y9R3V0"/>
<dbReference type="PANTHER" id="PTHR28208">
    <property type="entry name" value="PHOSPHATIDATE PHOSPHATASE APP1"/>
    <property type="match status" value="1"/>
</dbReference>
<dbReference type="Proteomes" id="UP000298127">
    <property type="component" value="Unassembled WGS sequence"/>
</dbReference>
<name>A0A4Y9R3V0_9MICO</name>
<evidence type="ECO:0000313" key="4">
    <source>
        <dbReference type="Proteomes" id="UP000298127"/>
    </source>
</evidence>
<sequence>MVTTADAEPQRSVDHPTIHLLARFEDMLHTRREAWARRHGRIPLIIPFSGYGSTEWTRVLCRVMLQKPEPVPSDPPTRSDRKRAKRRERLRGWRSFVSVPLNGATVSITIDGMTTEVRADRGGVVDTVIPISLEAGWHMATLETPGGVAVEAPTQIIDPAVEFGIVSDVDDTVMVTALPRPFVAAWNTFVLDEHARIPTPGMAVLMERLVAANPGCPVIYLSTGAWNVAPTLTRFLSRNIYPAGALLLTDWGPTHDRWFRSGQEHKRDNLRRLSEEFPNIKWLLIGDDGQHDEDIYRRFAAERPGHVAAVAIRQLSTGEAVLAGGRSKPEKDIAPDVPWVYAPDGSGIVDQLDELGIV</sequence>
<reference evidence="3 4" key="1">
    <citation type="journal article" date="2018" name="J. Microbiol.">
        <title>Leifsonia flava sp. nov., a novel actinobacterium isolated from the rhizosphere of Aquilegia viridiflora.</title>
        <authorList>
            <person name="Cai Y."/>
            <person name="Tao W.Z."/>
            <person name="Ma Y.J."/>
            <person name="Cheng J."/>
            <person name="Zhang M.Y."/>
            <person name="Zhang Y.X."/>
        </authorList>
    </citation>
    <scope>NUCLEOTIDE SEQUENCE [LARGE SCALE GENOMIC DNA]</scope>
    <source>
        <strain evidence="3 4">SYP-B2174</strain>
    </source>
</reference>
<proteinExistence type="predicted"/>
<comment type="caution">
    <text evidence="3">The sequence shown here is derived from an EMBL/GenBank/DDBJ whole genome shotgun (WGS) entry which is preliminary data.</text>
</comment>
<feature type="domain" description="Phosphatidate phosphatase APP1 catalytic" evidence="2">
    <location>
        <begin position="163"/>
        <end position="314"/>
    </location>
</feature>
<dbReference type="Pfam" id="PF09949">
    <property type="entry name" value="APP1_cat"/>
    <property type="match status" value="1"/>
</dbReference>
<dbReference type="RefSeq" id="WP_135119765.1">
    <property type="nucleotide sequence ID" value="NZ_SPQZ01000002.1"/>
</dbReference>
<protein>
    <submittedName>
        <fullName evidence="3">DUF2183 domain-containing protein</fullName>
    </submittedName>
</protein>
<accession>A0A4Y9R3V0</accession>
<dbReference type="EMBL" id="SPQZ01000002">
    <property type="protein sequence ID" value="TFV99274.1"/>
    <property type="molecule type" value="Genomic_DNA"/>
</dbReference>
<evidence type="ECO:0000259" key="2">
    <source>
        <dbReference type="Pfam" id="PF09949"/>
    </source>
</evidence>
<organism evidence="3 4">
    <name type="scientific">Orlajensenia leifsoniae</name>
    <dbReference type="NCBI Taxonomy" id="2561933"/>
    <lineage>
        <taxon>Bacteria</taxon>
        <taxon>Bacillati</taxon>
        <taxon>Actinomycetota</taxon>
        <taxon>Actinomycetes</taxon>
        <taxon>Micrococcales</taxon>
        <taxon>Microbacteriaceae</taxon>
        <taxon>Orlajensenia</taxon>
    </lineage>
</organism>
<dbReference type="InterPro" id="IPR019236">
    <property type="entry name" value="APP1_cat"/>
</dbReference>
<dbReference type="InterPro" id="IPR052935">
    <property type="entry name" value="Mg2+_PAP"/>
</dbReference>
<evidence type="ECO:0000313" key="3">
    <source>
        <dbReference type="EMBL" id="TFV99274.1"/>
    </source>
</evidence>
<dbReference type="PANTHER" id="PTHR28208:SF3">
    <property type="entry name" value="PHOSPHATIDATE PHOSPHATASE APP1"/>
    <property type="match status" value="1"/>
</dbReference>
<dbReference type="GO" id="GO:0008195">
    <property type="term" value="F:phosphatidate phosphatase activity"/>
    <property type="evidence" value="ECO:0007669"/>
    <property type="project" value="InterPro"/>
</dbReference>
<gene>
    <name evidence="3" type="ORF">E4M00_07220</name>
</gene>
<keyword evidence="4" id="KW-1185">Reference proteome</keyword>
<evidence type="ECO:0000256" key="1">
    <source>
        <dbReference type="SAM" id="MobiDB-lite"/>
    </source>
</evidence>